<reference evidence="1" key="1">
    <citation type="journal article" date="2015" name="Nature">
        <title>Complex archaea that bridge the gap between prokaryotes and eukaryotes.</title>
        <authorList>
            <person name="Spang A."/>
            <person name="Saw J.H."/>
            <person name="Jorgensen S.L."/>
            <person name="Zaremba-Niedzwiedzka K."/>
            <person name="Martijn J."/>
            <person name="Lind A.E."/>
            <person name="van Eijk R."/>
            <person name="Schleper C."/>
            <person name="Guy L."/>
            <person name="Ettema T.J."/>
        </authorList>
    </citation>
    <scope>NUCLEOTIDE SEQUENCE</scope>
</reference>
<name>A0A0F9C7S9_9ZZZZ</name>
<accession>A0A0F9C7S9</accession>
<protein>
    <submittedName>
        <fullName evidence="1">Uncharacterized protein</fullName>
    </submittedName>
</protein>
<organism evidence="1">
    <name type="scientific">marine sediment metagenome</name>
    <dbReference type="NCBI Taxonomy" id="412755"/>
    <lineage>
        <taxon>unclassified sequences</taxon>
        <taxon>metagenomes</taxon>
        <taxon>ecological metagenomes</taxon>
    </lineage>
</organism>
<gene>
    <name evidence="1" type="ORF">LCGC14_2357720</name>
</gene>
<comment type="caution">
    <text evidence="1">The sequence shown here is derived from an EMBL/GenBank/DDBJ whole genome shotgun (WGS) entry which is preliminary data.</text>
</comment>
<dbReference type="AlphaFoldDB" id="A0A0F9C7S9"/>
<proteinExistence type="predicted"/>
<evidence type="ECO:0000313" key="1">
    <source>
        <dbReference type="EMBL" id="KKL45234.1"/>
    </source>
</evidence>
<sequence length="313" mass="34889">MKKISIILIGMLCILQWGCQKDPWEDIEEGEWNNERSILSITFQNQVGQAQIDRIDEQTGEVYVSINSDAVPDLSTVQIQELVLSYQAQSDIAQGESLNFENETNSSSITITSPTGRIREYNIIANPFSEDILGTYSIDQQVLYGGTGPEFGGGAVLNLSDKPWIWPANEGAEKELDNTLVFELVGITDDGNTYGTVTNNAGEDGTYANFLFVGDPETDVNGFYRKIPQGQGEWLRDYNTGTITFTFEDGSTTTGMFIGPGTEDLGNGLSNTVENRAFVFELNGVDDYDNIYSDYDKFVRNPRKYWIEITKQD</sequence>
<dbReference type="EMBL" id="LAZR01034467">
    <property type="protein sequence ID" value="KKL45234.1"/>
    <property type="molecule type" value="Genomic_DNA"/>
</dbReference>